<dbReference type="Proteomes" id="UP000504637">
    <property type="component" value="Unplaced"/>
</dbReference>
<dbReference type="RefSeq" id="XP_033456081.1">
    <property type="nucleotide sequence ID" value="XM_033600242.1"/>
</dbReference>
<protein>
    <recommendedName>
        <fullName evidence="3">Aminoglycoside phosphotransferase domain-containing protein</fullName>
    </recommendedName>
</protein>
<gene>
    <name evidence="2" type="ORF">K489DRAFT_293073</name>
</gene>
<feature type="non-terminal residue" evidence="2">
    <location>
        <position position="1"/>
    </location>
</feature>
<name>A0A6J3LTE0_9PEZI</name>
<dbReference type="OrthoDB" id="5598852at2759"/>
<evidence type="ECO:0008006" key="3">
    <source>
        <dbReference type="Google" id="ProtNLM"/>
    </source>
</evidence>
<reference evidence="2" key="1">
    <citation type="submission" date="2020-01" db="EMBL/GenBank/DDBJ databases">
        <authorList>
            <consortium name="DOE Joint Genome Institute"/>
            <person name="Haridas S."/>
            <person name="Albert R."/>
            <person name="Binder M."/>
            <person name="Bloem J."/>
            <person name="Labutti K."/>
            <person name="Salamov A."/>
            <person name="Andreopoulos B."/>
            <person name="Baker S.E."/>
            <person name="Barry K."/>
            <person name="Bills G."/>
            <person name="Bluhm B.H."/>
            <person name="Cannon C."/>
            <person name="Castanera R."/>
            <person name="Culley D.E."/>
            <person name="Daum C."/>
            <person name="Ezra D."/>
            <person name="Gonzalez J.B."/>
            <person name="Henrissat B."/>
            <person name="Kuo A."/>
            <person name="Liang C."/>
            <person name="Lipzen A."/>
            <person name="Lutzoni F."/>
            <person name="Magnuson J."/>
            <person name="Mondo S."/>
            <person name="Nolan M."/>
            <person name="Ohm R."/>
            <person name="Pangilinan J."/>
            <person name="Park H.-J."/>
            <person name="Ramirez L."/>
            <person name="Alfaro M."/>
            <person name="Sun H."/>
            <person name="Tritt A."/>
            <person name="Yoshinaga Y."/>
            <person name="Zwiers L.-H."/>
            <person name="Turgeon B.G."/>
            <person name="Goodwin S.B."/>
            <person name="Spatafora J.W."/>
            <person name="Crous P.W."/>
            <person name="Grigoriev I.V."/>
        </authorList>
    </citation>
    <scope>NUCLEOTIDE SEQUENCE</scope>
    <source>
        <strain evidence="2">CBS 342.82</strain>
    </source>
</reference>
<reference evidence="2" key="3">
    <citation type="submission" date="2025-08" db="UniProtKB">
        <authorList>
            <consortium name="RefSeq"/>
        </authorList>
    </citation>
    <scope>IDENTIFICATION</scope>
    <source>
        <strain evidence="2">CBS 342.82</strain>
    </source>
</reference>
<keyword evidence="1" id="KW-1185">Reference proteome</keyword>
<dbReference type="AlphaFoldDB" id="A0A6J3LTE0"/>
<sequence length="106" mass="12290">LTGVIDWAETEILPFGLNLWGLENILCYMDAHGWHYLDRHTELRALFWDTFHGAVADDGTVLRKQGAIDLARRMGTLFHYGFTWTDKMQQEVAQDDGSRMRYLDAL</sequence>
<reference evidence="2" key="2">
    <citation type="submission" date="2020-04" db="EMBL/GenBank/DDBJ databases">
        <authorList>
            <consortium name="NCBI Genome Project"/>
        </authorList>
    </citation>
    <scope>NUCLEOTIDE SEQUENCE</scope>
    <source>
        <strain evidence="2">CBS 342.82</strain>
    </source>
</reference>
<dbReference type="GeneID" id="54358042"/>
<evidence type="ECO:0000313" key="2">
    <source>
        <dbReference type="RefSeq" id="XP_033456081.1"/>
    </source>
</evidence>
<accession>A0A6J3LTE0</accession>
<organism evidence="2">
    <name type="scientific">Dissoconium aciculare CBS 342.82</name>
    <dbReference type="NCBI Taxonomy" id="1314786"/>
    <lineage>
        <taxon>Eukaryota</taxon>
        <taxon>Fungi</taxon>
        <taxon>Dikarya</taxon>
        <taxon>Ascomycota</taxon>
        <taxon>Pezizomycotina</taxon>
        <taxon>Dothideomycetes</taxon>
        <taxon>Dothideomycetidae</taxon>
        <taxon>Mycosphaerellales</taxon>
        <taxon>Dissoconiaceae</taxon>
        <taxon>Dissoconium</taxon>
    </lineage>
</organism>
<proteinExistence type="predicted"/>
<evidence type="ECO:0000313" key="1">
    <source>
        <dbReference type="Proteomes" id="UP000504637"/>
    </source>
</evidence>
<feature type="non-terminal residue" evidence="2">
    <location>
        <position position="106"/>
    </location>
</feature>